<gene>
    <name evidence="3" type="ORF">QA540_07965</name>
</gene>
<dbReference type="Pfam" id="PF02481">
    <property type="entry name" value="DNA_processg_A"/>
    <property type="match status" value="1"/>
</dbReference>
<proteinExistence type="inferred from homology"/>
<comment type="similarity">
    <text evidence="1">Belongs to the DprA/Smf family.</text>
</comment>
<dbReference type="PANTHER" id="PTHR43022:SF1">
    <property type="entry name" value="PROTEIN SMF"/>
    <property type="match status" value="1"/>
</dbReference>
<dbReference type="GO" id="GO:0009294">
    <property type="term" value="P:DNA-mediated transformation"/>
    <property type="evidence" value="ECO:0007669"/>
    <property type="project" value="InterPro"/>
</dbReference>
<dbReference type="InterPro" id="IPR003488">
    <property type="entry name" value="DprA"/>
</dbReference>
<feature type="domain" description="Smf/DprA SLOG" evidence="2">
    <location>
        <begin position="100"/>
        <end position="265"/>
    </location>
</feature>
<dbReference type="RefSeq" id="WP_420496129.1">
    <property type="nucleotide sequence ID" value="NZ_CP124585.1"/>
</dbReference>
<evidence type="ECO:0000313" key="3">
    <source>
        <dbReference type="EMBL" id="WZE68329.1"/>
    </source>
</evidence>
<sequence>MKNNTRSELFFLKQYGFNESTLKKLFLSKVNPLEYLFKKSPKDLQEIGIKFTNLEIELASNYEKYIRFKNNLFLKDNFINDKKSKIFFKYDMNKVTKLIPAKNMPLFIYTKGDISLLDSDRIRVAIIGSRKPSNKSINITVIITQKFVNKNFVIVSGLAKGIDTISHKTTLLNNGKTIAVLPTNFNKIYPSDNNELANEIRNKGLLMTAIGPNENTYKSNFLNRNNYIANISDIVVVIETNIKSGTMNTIRNASEAGKKILYIDQEDEIINSMINELGGELINDFNI</sequence>
<dbReference type="SUPFAM" id="SSF102405">
    <property type="entry name" value="MCP/YpsA-like"/>
    <property type="match status" value="1"/>
</dbReference>
<dbReference type="AlphaFoldDB" id="A0AAU6REZ7"/>
<evidence type="ECO:0000256" key="1">
    <source>
        <dbReference type="ARBA" id="ARBA00006525"/>
    </source>
</evidence>
<name>A0AAU6REZ7_9STAP</name>
<dbReference type="EMBL" id="CP124585">
    <property type="protein sequence ID" value="WZE68329.1"/>
    <property type="molecule type" value="Genomic_DNA"/>
</dbReference>
<accession>A0AAU6REZ7</accession>
<dbReference type="PANTHER" id="PTHR43022">
    <property type="entry name" value="PROTEIN SMF"/>
    <property type="match status" value="1"/>
</dbReference>
<evidence type="ECO:0000259" key="2">
    <source>
        <dbReference type="Pfam" id="PF02481"/>
    </source>
</evidence>
<dbReference type="InterPro" id="IPR057666">
    <property type="entry name" value="DrpA_SLOG"/>
</dbReference>
<organism evidence="3">
    <name type="scientific">Macrococcus psychrotolerans</name>
    <dbReference type="NCBI Taxonomy" id="3039389"/>
    <lineage>
        <taxon>Bacteria</taxon>
        <taxon>Bacillati</taxon>
        <taxon>Bacillota</taxon>
        <taxon>Bacilli</taxon>
        <taxon>Bacillales</taxon>
        <taxon>Staphylococcaceae</taxon>
        <taxon>Macrococcus</taxon>
    </lineage>
</organism>
<protein>
    <submittedName>
        <fullName evidence="3">DNA-processing protein DprA</fullName>
    </submittedName>
</protein>
<dbReference type="Gene3D" id="3.40.50.450">
    <property type="match status" value="1"/>
</dbReference>
<reference evidence="3" key="1">
    <citation type="submission" date="2023-04" db="EMBL/GenBank/DDBJ databases">
        <title>Macrococci isolated from food, foodproducing animals, and human clinical materials.</title>
        <authorList>
            <person name="Maslanova I."/>
            <person name="Svec P."/>
            <person name="Sedlacek I."/>
            <person name="Novakova D."/>
            <person name="Keller J.E."/>
            <person name="Schwendener S."/>
            <person name="Finstrlova A."/>
            <person name="Botka T."/>
            <person name="Kovarovic V."/>
            <person name="Petras P."/>
            <person name="Perreten V."/>
            <person name="Pantucek R."/>
        </authorList>
    </citation>
    <scope>NUCLEOTIDE SEQUENCE</scope>
    <source>
        <strain evidence="3">NRL/St 13/116</strain>
    </source>
</reference>